<dbReference type="FunCoup" id="L2GQV7">
    <property type="interactions" value="177"/>
</dbReference>
<dbReference type="InterPro" id="IPR001353">
    <property type="entry name" value="Proteasome_sua/b"/>
</dbReference>
<dbReference type="RefSeq" id="XP_007603465.1">
    <property type="nucleotide sequence ID" value="XM_007603403.1"/>
</dbReference>
<dbReference type="STRING" id="993615.L2GQV7"/>
<dbReference type="PANTHER" id="PTHR11599">
    <property type="entry name" value="PROTEASOME SUBUNIT ALPHA/BETA"/>
    <property type="match status" value="1"/>
</dbReference>
<evidence type="ECO:0000313" key="2">
    <source>
        <dbReference type="EMBL" id="ELA42697.1"/>
    </source>
</evidence>
<evidence type="ECO:0000256" key="1">
    <source>
        <dbReference type="ARBA" id="ARBA00022942"/>
    </source>
</evidence>
<organism evidence="2 3">
    <name type="scientific">Vittaforma corneae (strain ATCC 50505)</name>
    <name type="common">Microsporidian parasite</name>
    <name type="synonym">Nosema corneum</name>
    <dbReference type="NCBI Taxonomy" id="993615"/>
    <lineage>
        <taxon>Eukaryota</taxon>
        <taxon>Fungi</taxon>
        <taxon>Fungi incertae sedis</taxon>
        <taxon>Microsporidia</taxon>
        <taxon>Nosematidae</taxon>
        <taxon>Vittaforma</taxon>
    </lineage>
</organism>
<evidence type="ECO:0008006" key="4">
    <source>
        <dbReference type="Google" id="ProtNLM"/>
    </source>
</evidence>
<dbReference type="Gene3D" id="3.60.20.10">
    <property type="entry name" value="Glutamine Phosphoribosylpyrophosphate, subunit 1, domain 1"/>
    <property type="match status" value="1"/>
</dbReference>
<dbReference type="GeneID" id="19880730"/>
<dbReference type="HOGENOM" id="CLU_035750_4_0_1"/>
<dbReference type="GO" id="GO:0051603">
    <property type="term" value="P:proteolysis involved in protein catabolic process"/>
    <property type="evidence" value="ECO:0007669"/>
    <property type="project" value="InterPro"/>
</dbReference>
<dbReference type="InterPro" id="IPR029055">
    <property type="entry name" value="Ntn_hydrolases_N"/>
</dbReference>
<proteinExistence type="predicted"/>
<reference evidence="3" key="1">
    <citation type="submission" date="2011-05" db="EMBL/GenBank/DDBJ databases">
        <title>The genome sequence of Vittaforma corneae strain ATCC 50505.</title>
        <authorList>
            <consortium name="The Broad Institute Genome Sequencing Platform"/>
            <person name="Cuomo C."/>
            <person name="Didier E."/>
            <person name="Bowers L."/>
            <person name="Young S.K."/>
            <person name="Zeng Q."/>
            <person name="Gargeya S."/>
            <person name="Fitzgerald M."/>
            <person name="Haas B."/>
            <person name="Abouelleil A."/>
            <person name="Alvarado L."/>
            <person name="Arachchi H.M."/>
            <person name="Berlin A."/>
            <person name="Chapman S.B."/>
            <person name="Gearin G."/>
            <person name="Goldberg J."/>
            <person name="Griggs A."/>
            <person name="Gujja S."/>
            <person name="Hansen M."/>
            <person name="Heiman D."/>
            <person name="Howarth C."/>
            <person name="Larimer J."/>
            <person name="Lui A."/>
            <person name="MacDonald P.J.P."/>
            <person name="McCowen C."/>
            <person name="Montmayeur A."/>
            <person name="Murphy C."/>
            <person name="Neiman D."/>
            <person name="Pearson M."/>
            <person name="Priest M."/>
            <person name="Roberts A."/>
            <person name="Saif S."/>
            <person name="Shea T."/>
            <person name="Sisk P."/>
            <person name="Stolte C."/>
            <person name="Sykes S."/>
            <person name="Wortman J."/>
            <person name="Nusbaum C."/>
            <person name="Birren B."/>
        </authorList>
    </citation>
    <scope>NUCLEOTIDE SEQUENCE [LARGE SCALE GENOMIC DNA]</scope>
    <source>
        <strain evidence="3">ATCC 50505</strain>
    </source>
</reference>
<dbReference type="SMR" id="L2GQV7"/>
<dbReference type="AlphaFoldDB" id="L2GQV7"/>
<dbReference type="VEuPathDB" id="MicrosporidiaDB:VICG_00012"/>
<sequence>MGINEQIYNTFNDEGRLLQLEYGMEALYSSYQTVSILSNSEIIFVSKKVPQQPLQAESHNSIYKIGNGLYVNITGLPADIDYIVNRARTLAASTEYTLGCKVTPDIFATILAEKLQENIQTTKKRSPSFALTIGGFEKDTPMLYYSDMSAVQYPCFASAAGEDYSKMVKYLEKHYKREEKEFAIQLAISSLLQSIGKEAESTEIQVGVLSKDGIEYLSDQQINEVIQNIAENN</sequence>
<evidence type="ECO:0000313" key="3">
    <source>
        <dbReference type="Proteomes" id="UP000011082"/>
    </source>
</evidence>
<dbReference type="InParanoid" id="L2GQV7"/>
<accession>L2GQV7</accession>
<dbReference type="EMBL" id="JH370130">
    <property type="protein sequence ID" value="ELA42697.1"/>
    <property type="molecule type" value="Genomic_DNA"/>
</dbReference>
<keyword evidence="1" id="KW-0647">Proteasome</keyword>
<dbReference type="InterPro" id="IPR050115">
    <property type="entry name" value="Proteasome_alpha"/>
</dbReference>
<dbReference type="Proteomes" id="UP000011082">
    <property type="component" value="Unassembled WGS sequence"/>
</dbReference>
<dbReference type="OMA" id="YGYDMPV"/>
<dbReference type="Pfam" id="PF00227">
    <property type="entry name" value="Proteasome"/>
    <property type="match status" value="1"/>
</dbReference>
<name>L2GQV7_VITCO</name>
<gene>
    <name evidence="2" type="ORF">VICG_00012</name>
</gene>
<keyword evidence="3" id="KW-1185">Reference proteome</keyword>
<dbReference type="GO" id="GO:0005839">
    <property type="term" value="C:proteasome core complex"/>
    <property type="evidence" value="ECO:0007669"/>
    <property type="project" value="InterPro"/>
</dbReference>
<protein>
    <recommendedName>
        <fullName evidence="4">Proteasome alpha-type subunits domain-containing protein</fullName>
    </recommendedName>
</protein>
<dbReference type="OrthoDB" id="431557at2759"/>
<dbReference type="SUPFAM" id="SSF56235">
    <property type="entry name" value="N-terminal nucleophile aminohydrolases (Ntn hydrolases)"/>
    <property type="match status" value="1"/>
</dbReference>